<dbReference type="STRING" id="742152.A0A2H3JUU7"/>
<dbReference type="OrthoDB" id="250175at2759"/>
<dbReference type="GO" id="GO:0005762">
    <property type="term" value="C:mitochondrial large ribosomal subunit"/>
    <property type="evidence" value="ECO:0007669"/>
    <property type="project" value="TreeGrafter"/>
</dbReference>
<dbReference type="InterPro" id="IPR014719">
    <property type="entry name" value="Ribosomal_bL12_C/ClpS-like"/>
</dbReference>
<dbReference type="SUPFAM" id="SSF54736">
    <property type="entry name" value="ClpS-like"/>
    <property type="match status" value="1"/>
</dbReference>
<evidence type="ECO:0000256" key="3">
    <source>
        <dbReference type="ARBA" id="ARBA00023274"/>
    </source>
</evidence>
<dbReference type="GO" id="GO:0003735">
    <property type="term" value="F:structural constituent of ribosome"/>
    <property type="evidence" value="ECO:0007669"/>
    <property type="project" value="InterPro"/>
</dbReference>
<keyword evidence="2 6" id="KW-0689">Ribosomal protein</keyword>
<dbReference type="FunFam" id="3.30.1390.10:FF:000001">
    <property type="entry name" value="50S ribosomal protein L7/L12"/>
    <property type="match status" value="1"/>
</dbReference>
<dbReference type="InterPro" id="IPR036235">
    <property type="entry name" value="Ribosomal_bL12_oligo_N_sf"/>
</dbReference>
<dbReference type="InterPro" id="IPR008932">
    <property type="entry name" value="Ribosomal_bL12_oligo"/>
</dbReference>
<dbReference type="PANTHER" id="PTHR45987">
    <property type="entry name" value="39S RIBOSOMAL PROTEIN L12"/>
    <property type="match status" value="1"/>
</dbReference>
<accession>A0A2H3JUU7</accession>
<dbReference type="HAMAP" id="MF_00368">
    <property type="entry name" value="Ribosomal_bL12"/>
    <property type="match status" value="1"/>
</dbReference>
<name>A0A2H3JUU7_WOLCO</name>
<dbReference type="Gene3D" id="3.30.1390.10">
    <property type="match status" value="1"/>
</dbReference>
<organism evidence="6 7">
    <name type="scientific">Wolfiporia cocos (strain MD-104)</name>
    <name type="common">Brown rot fungus</name>
    <dbReference type="NCBI Taxonomy" id="742152"/>
    <lineage>
        <taxon>Eukaryota</taxon>
        <taxon>Fungi</taxon>
        <taxon>Dikarya</taxon>
        <taxon>Basidiomycota</taxon>
        <taxon>Agaricomycotina</taxon>
        <taxon>Agaricomycetes</taxon>
        <taxon>Polyporales</taxon>
        <taxon>Phaeolaceae</taxon>
        <taxon>Wolfiporia</taxon>
    </lineage>
</organism>
<sequence length="185" mass="19480">MASRCTTALRAISRTRSVARANAFASSSRCLATAAEASTSSAPPPPVASADPKLNKIVDDISGLTLLQAADLVSLLKARLNIQEIAMPAAAAAPAAPGAAAASEDAVEEKPKEKTIFTVKLESFDATAKPKIIREVKALVPNLTLIEAKKFVESLPQTLKENLPKEEAEKMQKTFTDLGAVVKLE</sequence>
<gene>
    <name evidence="6" type="ORF">WOLCODRAFT_119329</name>
</gene>
<dbReference type="CDD" id="cd00387">
    <property type="entry name" value="Ribosomal_L7_L12"/>
    <property type="match status" value="1"/>
</dbReference>
<dbReference type="EMBL" id="KB468113">
    <property type="protein sequence ID" value="PCH41618.1"/>
    <property type="molecule type" value="Genomic_DNA"/>
</dbReference>
<dbReference type="Pfam" id="PF00542">
    <property type="entry name" value="Ribosomal_L12"/>
    <property type="match status" value="1"/>
</dbReference>
<evidence type="ECO:0000259" key="5">
    <source>
        <dbReference type="Pfam" id="PF16320"/>
    </source>
</evidence>
<dbReference type="Pfam" id="PF16320">
    <property type="entry name" value="Ribosomal_L12_N"/>
    <property type="match status" value="1"/>
</dbReference>
<dbReference type="Gene3D" id="1.20.5.710">
    <property type="entry name" value="Single helix bin"/>
    <property type="match status" value="1"/>
</dbReference>
<evidence type="ECO:0000256" key="2">
    <source>
        <dbReference type="ARBA" id="ARBA00022980"/>
    </source>
</evidence>
<dbReference type="GO" id="GO:0006412">
    <property type="term" value="P:translation"/>
    <property type="evidence" value="ECO:0007669"/>
    <property type="project" value="InterPro"/>
</dbReference>
<feature type="domain" description="Large ribosomal subunit protein bL12 oligomerization" evidence="5">
    <location>
        <begin position="54"/>
        <end position="101"/>
    </location>
</feature>
<dbReference type="PANTHER" id="PTHR45987:SF4">
    <property type="entry name" value="LARGE RIBOSOMAL SUBUNIT PROTEIN BL12M"/>
    <property type="match status" value="1"/>
</dbReference>
<evidence type="ECO:0000256" key="1">
    <source>
        <dbReference type="ARBA" id="ARBA00007197"/>
    </source>
</evidence>
<dbReference type="Proteomes" id="UP000218811">
    <property type="component" value="Unassembled WGS sequence"/>
</dbReference>
<protein>
    <submittedName>
        <fullName evidence="6">60S ribosomal protein L7/L12-like protein</fullName>
    </submittedName>
</protein>
<dbReference type="GO" id="GO:0003729">
    <property type="term" value="F:mRNA binding"/>
    <property type="evidence" value="ECO:0007669"/>
    <property type="project" value="TreeGrafter"/>
</dbReference>
<dbReference type="AlphaFoldDB" id="A0A2H3JUU7"/>
<reference evidence="6 7" key="1">
    <citation type="journal article" date="2012" name="Science">
        <title>The Paleozoic origin of enzymatic lignin decomposition reconstructed from 31 fungal genomes.</title>
        <authorList>
            <person name="Floudas D."/>
            <person name="Binder M."/>
            <person name="Riley R."/>
            <person name="Barry K."/>
            <person name="Blanchette R.A."/>
            <person name="Henrissat B."/>
            <person name="Martinez A.T."/>
            <person name="Otillar R."/>
            <person name="Spatafora J.W."/>
            <person name="Yadav J.S."/>
            <person name="Aerts A."/>
            <person name="Benoit I."/>
            <person name="Boyd A."/>
            <person name="Carlson A."/>
            <person name="Copeland A."/>
            <person name="Coutinho P.M."/>
            <person name="de Vries R.P."/>
            <person name="Ferreira P."/>
            <person name="Findley K."/>
            <person name="Foster B."/>
            <person name="Gaskell J."/>
            <person name="Glotzer D."/>
            <person name="Gorecki P."/>
            <person name="Heitman J."/>
            <person name="Hesse C."/>
            <person name="Hori C."/>
            <person name="Igarashi K."/>
            <person name="Jurgens J.A."/>
            <person name="Kallen N."/>
            <person name="Kersten P."/>
            <person name="Kohler A."/>
            <person name="Kuees U."/>
            <person name="Kumar T.K.A."/>
            <person name="Kuo A."/>
            <person name="LaButti K."/>
            <person name="Larrondo L.F."/>
            <person name="Lindquist E."/>
            <person name="Ling A."/>
            <person name="Lombard V."/>
            <person name="Lucas S."/>
            <person name="Lundell T."/>
            <person name="Martin R."/>
            <person name="McLaughlin D.J."/>
            <person name="Morgenstern I."/>
            <person name="Morin E."/>
            <person name="Murat C."/>
            <person name="Nagy L.G."/>
            <person name="Nolan M."/>
            <person name="Ohm R.A."/>
            <person name="Patyshakuliyeva A."/>
            <person name="Rokas A."/>
            <person name="Ruiz-Duenas F.J."/>
            <person name="Sabat G."/>
            <person name="Salamov A."/>
            <person name="Samejima M."/>
            <person name="Schmutz J."/>
            <person name="Slot J.C."/>
            <person name="St John F."/>
            <person name="Stenlid J."/>
            <person name="Sun H."/>
            <person name="Sun S."/>
            <person name="Syed K."/>
            <person name="Tsang A."/>
            <person name="Wiebenga A."/>
            <person name="Young D."/>
            <person name="Pisabarro A."/>
            <person name="Eastwood D.C."/>
            <person name="Martin F."/>
            <person name="Cullen D."/>
            <person name="Grigoriev I.V."/>
            <person name="Hibbett D.S."/>
        </authorList>
    </citation>
    <scope>NUCLEOTIDE SEQUENCE [LARGE SCALE GENOMIC DNA]</scope>
    <source>
        <strain evidence="6 7">MD-104</strain>
    </source>
</reference>
<feature type="domain" description="Large ribosomal subunit protein bL12 C-terminal" evidence="4">
    <location>
        <begin position="117"/>
        <end position="185"/>
    </location>
</feature>
<comment type="similarity">
    <text evidence="1">Belongs to the bacterial ribosomal protein bL12 family.</text>
</comment>
<dbReference type="OMA" id="LEDKWGV"/>
<keyword evidence="7" id="KW-1185">Reference proteome</keyword>
<proteinExistence type="inferred from homology"/>
<dbReference type="InterPro" id="IPR000206">
    <property type="entry name" value="Ribosomal_bL12"/>
</dbReference>
<evidence type="ECO:0000313" key="7">
    <source>
        <dbReference type="Proteomes" id="UP000218811"/>
    </source>
</evidence>
<keyword evidence="3" id="KW-0687">Ribonucleoprotein</keyword>
<evidence type="ECO:0000259" key="4">
    <source>
        <dbReference type="Pfam" id="PF00542"/>
    </source>
</evidence>
<dbReference type="InterPro" id="IPR013823">
    <property type="entry name" value="Ribosomal_bL12_C"/>
</dbReference>
<evidence type="ECO:0000313" key="6">
    <source>
        <dbReference type="EMBL" id="PCH41618.1"/>
    </source>
</evidence>
<dbReference type="SUPFAM" id="SSF48300">
    <property type="entry name" value="Ribosomal protein L7/12, oligomerisation (N-terminal) domain"/>
    <property type="match status" value="1"/>
</dbReference>